<feature type="region of interest" description="Disordered" evidence="2">
    <location>
        <begin position="349"/>
        <end position="416"/>
    </location>
</feature>
<evidence type="ECO:0000313" key="3">
    <source>
        <dbReference type="EMBL" id="KAG4418887.1"/>
    </source>
</evidence>
<sequence>MAQSSSGSGAKSGSPPAGDLNVGPLNATSHPEITTPTPSSTSSVSRSLHPSSLPPPTQPAIRSLSSNTHTRSITVSTALGPTSTCTEYERLVGKIMRDNFWDLDPFTVGLNPGLLNFDKPFIRSKAPHIRGKMRLLERILGRMVEDEHLLLVCTEPNMYRPHPNRSTIDYLVIGDDPPWIPHFFNGSLAFPHVEEAMRSIERFLDSESGSQPPSRVPTVGVSRASSSAINRFKTEELPSCEEYIDFVHAVVQSISSPESTGTIREDHFFPSMAVTPVAEDDVLTRVSAEEGTYVLHPDCRPADYTADRGLTDISHWVWTFKTWAVLDQVAEKAVTNLEKFLKDLSPAERSRVKVERKDTPPPSKVESKFEDDDVVIVKQEKAASSSIKARAPKLQSKPQPKPRRQKHKRTDPTRETLADYFRTTLPLIQHFAPSDALEFDELHMSYPNDAFEVIIEETVSGHIFQVICHDCDGRRVATKFQGSIAKLQIHLNAESHVSNVMSKLDRMGELPRETTETERRMGVLKRIASQRGHDQNQYAHRQNPAVSVGKDSSSHSTPRRSTSPGSMELLQSMYGLPTKAFKYKPPRPRTRDALADRNSLSVHDPAPPIQNGLSHPTPPSTNSLQAPDDLFRTEVSKRFEVLEESNRKKKTKLEHYGTLLGQTNNKYVKIEQEIASLRSREAQHAAHVQSMRDAVISGMDNLVQMFARSQAIPSEVSDQLEALLGRDEQHESRWVEVENFRTDLSRLLQTLGQKQDGLEDKLDDLLNREYPTEASGGIAGIHERIQELESSKIQLLESQNELERGNTIINARFALLERHDHSLEEATQLITSNSDRIKTLETTRGYILEANESFANSLKKLIARIEVVEEGNQSTTNLVESVRNSVGPLNESIDLLTERFSAQDKHIESLTKKVKKFDEWVKYFSDVVEIQKTCIEDLQNKQVSEMKSRKSFEQRMEEMMKVSAEREEKMAERIKSLEKKEERSAAQIALLKTYSTPRSVAGSDHERGSSTPKSSSQMAATNTASRVSQLATGSGSGPSTPIRPPLRTSLAGSISRPPSTSTSSPAAVRPPASNSNASTPIRPPPSSLTGRHTDAYKAMTANAVPLIPPASEQPFMQTPSRKRTRPFDIAASDDSSSFDRISPHRYANSTPRRSAKRIRSGTPLSGSRRTSAHGRLFASPRKAGSLSGFENLNLSQGNDECSGTFGLEDIRFKEEKRRDTPDADNGNIKCLDCDKSPKANFHGLITHERSKAHQNNIKEKLANPVSKQAAFKDTMMFPPQKVMDLGIDFKISQQPLAVYAQRAAQNLASTREQYLKALENENHICSIRMPFLESRQEKAEKLNTAKMEKLKEDLDKVGEKCMSLSHELTEKLESSEEKTRIQLREVKERLDDEGMEEQLSALKSKTMELEDLNTESQREDLEASIRELESSDLESRTLRAKMESRLTSIENSIRESDKHRFSLVAQILDLQTLQEESKAATSGLKSRLEELEKANSLKEEELHDLEANLQMLSEDLQRQRDWNLQYQMTVKDQIEALFQFTEKNARNAENATAKREEEARERERALEERLTGRRMERVEKEIREERELDRRKMVRLKEKNRELQDELDDLKGDLLPLIMADLEGGLESVVGLKEKVEVLEGLAVQMSVPLDSRTRAVSERREISV</sequence>
<feature type="compositionally biased region" description="Low complexity" evidence="2">
    <location>
        <begin position="554"/>
        <end position="566"/>
    </location>
</feature>
<keyword evidence="4" id="KW-1185">Reference proteome</keyword>
<feature type="compositionally biased region" description="Low complexity" evidence="2">
    <location>
        <begin position="1"/>
        <end position="18"/>
    </location>
</feature>
<reference evidence="3" key="1">
    <citation type="submission" date="2021-02" db="EMBL/GenBank/DDBJ databases">
        <title>Genome sequence Cadophora malorum strain M34.</title>
        <authorList>
            <person name="Stefanovic E."/>
            <person name="Vu D."/>
            <person name="Scully C."/>
            <person name="Dijksterhuis J."/>
            <person name="Roader J."/>
            <person name="Houbraken J."/>
        </authorList>
    </citation>
    <scope>NUCLEOTIDE SEQUENCE</scope>
    <source>
        <strain evidence="3">M34</strain>
    </source>
</reference>
<feature type="compositionally biased region" description="Low complexity" evidence="2">
    <location>
        <begin position="1055"/>
        <end position="1078"/>
    </location>
</feature>
<accession>A0A8H7W858</accession>
<feature type="region of interest" description="Disordered" evidence="2">
    <location>
        <begin position="1"/>
        <end position="68"/>
    </location>
</feature>
<comment type="caution">
    <text evidence="3">The sequence shown here is derived from an EMBL/GenBank/DDBJ whole genome shotgun (WGS) entry which is preliminary data.</text>
</comment>
<feature type="compositionally biased region" description="Basic residues" evidence="2">
    <location>
        <begin position="400"/>
        <end position="409"/>
    </location>
</feature>
<feature type="compositionally biased region" description="Basic and acidic residues" evidence="2">
    <location>
        <begin position="349"/>
        <end position="359"/>
    </location>
</feature>
<gene>
    <name evidence="3" type="ORF">IFR04_008011</name>
</gene>
<evidence type="ECO:0000256" key="2">
    <source>
        <dbReference type="SAM" id="MobiDB-lite"/>
    </source>
</evidence>
<keyword evidence="1" id="KW-0175">Coiled coil</keyword>
<feature type="region of interest" description="Disordered" evidence="2">
    <location>
        <begin position="1106"/>
        <end position="1176"/>
    </location>
</feature>
<evidence type="ECO:0000313" key="4">
    <source>
        <dbReference type="Proteomes" id="UP000664132"/>
    </source>
</evidence>
<dbReference type="Proteomes" id="UP000664132">
    <property type="component" value="Unassembled WGS sequence"/>
</dbReference>
<feature type="region of interest" description="Disordered" evidence="2">
    <location>
        <begin position="528"/>
        <end position="626"/>
    </location>
</feature>
<dbReference type="OrthoDB" id="3535947at2759"/>
<dbReference type="EMBL" id="JAFJYH010000118">
    <property type="protein sequence ID" value="KAG4418887.1"/>
    <property type="molecule type" value="Genomic_DNA"/>
</dbReference>
<feature type="compositionally biased region" description="Low complexity" evidence="2">
    <location>
        <begin position="28"/>
        <end position="51"/>
    </location>
</feature>
<name>A0A8H7W858_9HELO</name>
<evidence type="ECO:0000256" key="1">
    <source>
        <dbReference type="SAM" id="Coils"/>
    </source>
</evidence>
<proteinExistence type="predicted"/>
<feature type="coiled-coil region" evidence="1">
    <location>
        <begin position="1481"/>
        <end position="1613"/>
    </location>
</feature>
<organism evidence="3 4">
    <name type="scientific">Cadophora malorum</name>
    <dbReference type="NCBI Taxonomy" id="108018"/>
    <lineage>
        <taxon>Eukaryota</taxon>
        <taxon>Fungi</taxon>
        <taxon>Dikarya</taxon>
        <taxon>Ascomycota</taxon>
        <taxon>Pezizomycotina</taxon>
        <taxon>Leotiomycetes</taxon>
        <taxon>Helotiales</taxon>
        <taxon>Ploettnerulaceae</taxon>
        <taxon>Cadophora</taxon>
    </lineage>
</organism>
<feature type="region of interest" description="Disordered" evidence="2">
    <location>
        <begin position="996"/>
        <end position="1092"/>
    </location>
</feature>
<feature type="compositionally biased region" description="Polar residues" evidence="2">
    <location>
        <begin position="1009"/>
        <end position="1039"/>
    </location>
</feature>
<protein>
    <submittedName>
        <fullName evidence="3">Uncharacterized protein</fullName>
    </submittedName>
</protein>
<feature type="compositionally biased region" description="Low complexity" evidence="2">
    <location>
        <begin position="1127"/>
        <end position="1140"/>
    </location>
</feature>